<dbReference type="Pfam" id="PF00232">
    <property type="entry name" value="Glyco_hydro_1"/>
    <property type="match status" value="1"/>
</dbReference>
<protein>
    <recommendedName>
        <fullName evidence="2">beta-glucosidase</fullName>
        <ecNumber evidence="2">3.2.1.21</ecNumber>
    </recommendedName>
</protein>
<dbReference type="GO" id="GO:0016052">
    <property type="term" value="P:carbohydrate catabolic process"/>
    <property type="evidence" value="ECO:0007669"/>
    <property type="project" value="TreeGrafter"/>
</dbReference>
<dbReference type="PROSITE" id="PS00572">
    <property type="entry name" value="GLYCOSYL_HYDROL_F1_1"/>
    <property type="match status" value="1"/>
</dbReference>
<dbReference type="EC" id="3.2.1.21" evidence="2"/>
<dbReference type="SUPFAM" id="SSF51445">
    <property type="entry name" value="(Trans)glycosidases"/>
    <property type="match status" value="1"/>
</dbReference>
<dbReference type="EMBL" id="CP048838">
    <property type="protein sequence ID" value="QJA01557.1"/>
    <property type="molecule type" value="Genomic_DNA"/>
</dbReference>
<dbReference type="PRINTS" id="PR00131">
    <property type="entry name" value="GLHYDRLASE1"/>
</dbReference>
<dbReference type="FunFam" id="3.20.20.80:FF:000004">
    <property type="entry name" value="Beta-glucosidase 6-phospho-beta-glucosidase"/>
    <property type="match status" value="1"/>
</dbReference>
<evidence type="ECO:0000313" key="9">
    <source>
        <dbReference type="Proteomes" id="UP000503330"/>
    </source>
</evidence>
<evidence type="ECO:0000256" key="7">
    <source>
        <dbReference type="RuleBase" id="RU004468"/>
    </source>
</evidence>
<comment type="similarity">
    <text evidence="1 6">Belongs to the glycosyl hydrolase 1 family.</text>
</comment>
<feature type="active site" description="Nucleophile" evidence="5">
    <location>
        <position position="371"/>
    </location>
</feature>
<dbReference type="GeneID" id="61924573"/>
<dbReference type="InterPro" id="IPR001360">
    <property type="entry name" value="Glyco_hydro_1"/>
</dbReference>
<evidence type="ECO:0000256" key="1">
    <source>
        <dbReference type="ARBA" id="ARBA00010838"/>
    </source>
</evidence>
<dbReference type="RefSeq" id="WP_002607367.1">
    <property type="nucleotide sequence ID" value="NZ_BAAACC010000020.1"/>
</dbReference>
<evidence type="ECO:0000256" key="4">
    <source>
        <dbReference type="ARBA" id="ARBA00023295"/>
    </source>
</evidence>
<dbReference type="Proteomes" id="UP000503330">
    <property type="component" value="Chromosome"/>
</dbReference>
<name>A0AAP9MD26_CLOIN</name>
<dbReference type="GO" id="GO:0005829">
    <property type="term" value="C:cytosol"/>
    <property type="evidence" value="ECO:0007669"/>
    <property type="project" value="TreeGrafter"/>
</dbReference>
<dbReference type="PANTHER" id="PTHR10353:SF36">
    <property type="entry name" value="LP05116P"/>
    <property type="match status" value="1"/>
</dbReference>
<evidence type="ECO:0000313" key="8">
    <source>
        <dbReference type="EMBL" id="QJA01557.1"/>
    </source>
</evidence>
<dbReference type="Gene3D" id="3.20.20.80">
    <property type="entry name" value="Glycosidases"/>
    <property type="match status" value="1"/>
</dbReference>
<gene>
    <name evidence="8" type="ORF">G4D54_03510</name>
</gene>
<organism evidence="8 9">
    <name type="scientific">Clostridium innocuum</name>
    <dbReference type="NCBI Taxonomy" id="1522"/>
    <lineage>
        <taxon>Bacteria</taxon>
        <taxon>Bacillati</taxon>
        <taxon>Bacillota</taxon>
        <taxon>Clostridia</taxon>
        <taxon>Eubacteriales</taxon>
        <taxon>Clostridiaceae</taxon>
        <taxon>Clostridium</taxon>
    </lineage>
</organism>
<dbReference type="PANTHER" id="PTHR10353">
    <property type="entry name" value="GLYCOSYL HYDROLASE"/>
    <property type="match status" value="1"/>
</dbReference>
<proteinExistence type="inferred from homology"/>
<dbReference type="InterPro" id="IPR018120">
    <property type="entry name" value="Glyco_hydro_1_AS"/>
</dbReference>
<sequence length="471" mass="54827">MTKFLWGSATAAYQCEGAWNIDGKGISQWDEFSHHSPLNINHVTGDIASDFYHRYEEDIRLLKESNQNSFRMSISWARIIPDGIGTVNNEGVRFYREVFKCLRENGVEPNVTLYHYDLPMALEKEGGWENIKTAYAFAEYAAVCFREFRDIVKIWVTVNEPVYNLMCCYGVGNYPPHVKNPKKFACAGYHYMLASALAVQKFRNLNIDGKIGIVHDIHPVYALNNTEAYHFAQRMADNVLNNWVLDTAVLGYFPSDFINELEKHFPLDFMRDEHRELFRKGTVDFIGINYYTRAFVKPYTDGETCFNENNSGKREEGAAKKLMNVKGMFERVEDPDGKYSDWDMEIYPEGLYDSLMLIKSRYQNIPVYITENGIGLHETLENGTIEDDDRINFLDAHINAMQKAIKDGANVCGYYVWSTFDLYSWVNGYEKRYGLIYIDFNDERLIRIPKKSYYWYKQLIENTNVRYGEAV</sequence>
<dbReference type="AlphaFoldDB" id="A0AAP9MD26"/>
<evidence type="ECO:0000256" key="5">
    <source>
        <dbReference type="PROSITE-ProRule" id="PRU10055"/>
    </source>
</evidence>
<evidence type="ECO:0000256" key="6">
    <source>
        <dbReference type="RuleBase" id="RU003690"/>
    </source>
</evidence>
<dbReference type="InterPro" id="IPR017853">
    <property type="entry name" value="GH"/>
</dbReference>
<accession>A0AAP9MD26</accession>
<dbReference type="InterPro" id="IPR033132">
    <property type="entry name" value="GH_1_N_CS"/>
</dbReference>
<evidence type="ECO:0000256" key="3">
    <source>
        <dbReference type="ARBA" id="ARBA00022801"/>
    </source>
</evidence>
<dbReference type="PROSITE" id="PS00653">
    <property type="entry name" value="GLYCOSYL_HYDROL_F1_2"/>
    <property type="match status" value="1"/>
</dbReference>
<keyword evidence="4 7" id="KW-0326">Glycosidase</keyword>
<dbReference type="GO" id="GO:0008422">
    <property type="term" value="F:beta-glucosidase activity"/>
    <property type="evidence" value="ECO:0007669"/>
    <property type="project" value="UniProtKB-EC"/>
</dbReference>
<reference evidence="8 9" key="1">
    <citation type="submission" date="2020-02" db="EMBL/GenBank/DDBJ databases">
        <authorList>
            <person name="Kociolek L.K."/>
            <person name="Ozer E.A."/>
        </authorList>
    </citation>
    <scope>NUCLEOTIDE SEQUENCE [LARGE SCALE GENOMIC DNA]</scope>
    <source>
        <strain evidence="8 9">ATCC 14501</strain>
    </source>
</reference>
<evidence type="ECO:0000256" key="2">
    <source>
        <dbReference type="ARBA" id="ARBA00012744"/>
    </source>
</evidence>
<keyword evidence="3 7" id="KW-0378">Hydrolase</keyword>